<feature type="compositionally biased region" description="Polar residues" evidence="7">
    <location>
        <begin position="201"/>
        <end position="218"/>
    </location>
</feature>
<evidence type="ECO:0000256" key="2">
    <source>
        <dbReference type="ARBA" id="ARBA00004186"/>
    </source>
</evidence>
<keyword evidence="10" id="KW-1185">Reference proteome</keyword>
<organism evidence="9 10">
    <name type="scientific">Candida viswanathii</name>
    <dbReference type="NCBI Taxonomy" id="5486"/>
    <lineage>
        <taxon>Eukaryota</taxon>
        <taxon>Fungi</taxon>
        <taxon>Dikarya</taxon>
        <taxon>Ascomycota</taxon>
        <taxon>Saccharomycotina</taxon>
        <taxon>Pichiomycetes</taxon>
        <taxon>Debaryomycetaceae</taxon>
        <taxon>Candida/Lodderomyces clade</taxon>
        <taxon>Candida</taxon>
    </lineage>
</organism>
<feature type="region of interest" description="Disordered" evidence="7">
    <location>
        <begin position="73"/>
        <end position="92"/>
    </location>
</feature>
<comment type="subcellular location">
    <subcellularLocation>
        <location evidence="2">Cytoplasm</location>
        <location evidence="2">Cytoskeleton</location>
        <location evidence="2">Spindle</location>
    </subcellularLocation>
    <subcellularLocation>
        <location evidence="1">Nucleus</location>
    </subcellularLocation>
</comment>
<accession>A0A367XQ00</accession>
<evidence type="ECO:0000256" key="6">
    <source>
        <dbReference type="ARBA" id="ARBA00023242"/>
    </source>
</evidence>
<evidence type="ECO:0000256" key="4">
    <source>
        <dbReference type="ARBA" id="ARBA00022490"/>
    </source>
</evidence>
<feature type="compositionally biased region" description="Polar residues" evidence="7">
    <location>
        <begin position="358"/>
        <end position="372"/>
    </location>
</feature>
<name>A0A367XQ00_9ASCO</name>
<feature type="region of interest" description="Disordered" evidence="7">
    <location>
        <begin position="395"/>
        <end position="455"/>
    </location>
</feature>
<evidence type="ECO:0000256" key="3">
    <source>
        <dbReference type="ARBA" id="ARBA00010042"/>
    </source>
</evidence>
<protein>
    <recommendedName>
        <fullName evidence="8">Inner centromere protein ARK-binding domain-containing protein</fullName>
    </recommendedName>
</protein>
<reference evidence="9 10" key="1">
    <citation type="submission" date="2018-06" db="EMBL/GenBank/DDBJ databases">
        <title>Whole genome sequencing of Candida tropicalis (genome annotated by CSBL at Korea University).</title>
        <authorList>
            <person name="Ahn J."/>
        </authorList>
    </citation>
    <scope>NUCLEOTIDE SEQUENCE [LARGE SCALE GENOMIC DNA]</scope>
    <source>
        <strain evidence="9 10">ATCC 20962</strain>
    </source>
</reference>
<feature type="region of interest" description="Disordered" evidence="7">
    <location>
        <begin position="712"/>
        <end position="758"/>
    </location>
</feature>
<feature type="compositionally biased region" description="Basic residues" evidence="7">
    <location>
        <begin position="409"/>
        <end position="422"/>
    </location>
</feature>
<keyword evidence="6" id="KW-0539">Nucleus</keyword>
<dbReference type="EMBL" id="QLNQ01000029">
    <property type="protein sequence ID" value="RCK55697.1"/>
    <property type="molecule type" value="Genomic_DNA"/>
</dbReference>
<feature type="compositionally biased region" description="Polar residues" evidence="7">
    <location>
        <begin position="253"/>
        <end position="265"/>
    </location>
</feature>
<feature type="compositionally biased region" description="Basic and acidic residues" evidence="7">
    <location>
        <begin position="138"/>
        <end position="163"/>
    </location>
</feature>
<feature type="compositionally biased region" description="Basic and acidic residues" evidence="7">
    <location>
        <begin position="515"/>
        <end position="536"/>
    </location>
</feature>
<dbReference type="STRING" id="5486.A0A367XQ00"/>
<feature type="compositionally biased region" description="Polar residues" evidence="7">
    <location>
        <begin position="430"/>
        <end position="441"/>
    </location>
</feature>
<evidence type="ECO:0000256" key="5">
    <source>
        <dbReference type="ARBA" id="ARBA00023212"/>
    </source>
</evidence>
<evidence type="ECO:0000256" key="7">
    <source>
        <dbReference type="SAM" id="MobiDB-lite"/>
    </source>
</evidence>
<proteinExistence type="inferred from homology"/>
<feature type="compositionally biased region" description="Polar residues" evidence="7">
    <location>
        <begin position="73"/>
        <end position="87"/>
    </location>
</feature>
<comment type="caution">
    <text evidence="9">The sequence shown here is derived from an EMBL/GenBank/DDBJ whole genome shotgun (WGS) entry which is preliminary data.</text>
</comment>
<feature type="region of interest" description="Disordered" evidence="7">
    <location>
        <begin position="253"/>
        <end position="273"/>
    </location>
</feature>
<gene>
    <name evidence="9" type="ORF">Cantr_04963</name>
</gene>
<dbReference type="Pfam" id="PF03941">
    <property type="entry name" value="INCENP_ARK-bind"/>
    <property type="match status" value="1"/>
</dbReference>
<feature type="domain" description="Inner centromere protein ARK-binding" evidence="8">
    <location>
        <begin position="670"/>
        <end position="721"/>
    </location>
</feature>
<comment type="similarity">
    <text evidence="3">Belongs to the INCENP family.</text>
</comment>
<dbReference type="GO" id="GO:0005819">
    <property type="term" value="C:spindle"/>
    <property type="evidence" value="ECO:0007669"/>
    <property type="project" value="UniProtKB-SubCell"/>
</dbReference>
<evidence type="ECO:0000256" key="1">
    <source>
        <dbReference type="ARBA" id="ARBA00004123"/>
    </source>
</evidence>
<dbReference type="AlphaFoldDB" id="A0A367XQ00"/>
<feature type="region of interest" description="Disordered" evidence="7">
    <location>
        <begin position="185"/>
        <end position="229"/>
    </location>
</feature>
<dbReference type="OrthoDB" id="6123at2759"/>
<feature type="region of interest" description="Disordered" evidence="7">
    <location>
        <begin position="504"/>
        <end position="536"/>
    </location>
</feature>
<evidence type="ECO:0000259" key="8">
    <source>
        <dbReference type="Pfam" id="PF03941"/>
    </source>
</evidence>
<feature type="compositionally biased region" description="Basic and acidic residues" evidence="7">
    <location>
        <begin position="583"/>
        <end position="607"/>
    </location>
</feature>
<evidence type="ECO:0000313" key="10">
    <source>
        <dbReference type="Proteomes" id="UP000253472"/>
    </source>
</evidence>
<feature type="region of interest" description="Disordered" evidence="7">
    <location>
        <begin position="119"/>
        <end position="169"/>
    </location>
</feature>
<sequence>MSLLWAANAARRKKAGYVAGSSRWVSNELNNQFMDSFHLIEEFYESVCSDHDLLSSTMDDIYLGVFNADTISSTKSPATKLTPQSASRPKVLPLPKSDVMKLEPVELLPRERSHVVVSPVKPSVTTGTGTASRAVVAPKDEKHPLEPKEEKHPLEPKEERTFRFSDGSEDSFQAISKSIRKSIAERTTGAAADKRDAVSPPISSRANQTFKTESSTAISKPADKLTMSKRGRSSMFVALPPREPIVINSSSLSRKSTLKPRTTGNLPRIERVPNDISPVKPSLSLVSVSNEADLLDKFRISPVEVPKDRKFLYDTPQYTSMKLDFRVNGNVSNEKDSANEDNNGAIASAEDPEDARLNSANAAPSLNTPSKSPTEELLAVDRIWDKIGKYRSLSPVKKLPPNVLGTRKSLSRSRSRSRSRSPIRRERARTTTISGSPSRSGTILRRSRSPTRKAIIGGDEEAVLVNRLTAPTSSSAAKTKLQNRKTADGKKVERNRFLTATLIPTVSDKNGGASKSKDGSPTKDRNETSKFPRFEAGDIPKLKLPVMEKRTESVKTKYIIKPLNRKSELAKVKAQTELAIIGPDHRNPSQHDETSLATTHTEEPKSERRNKRVKTANGIALPDAARGVLNKENANKKNLHQTPTKPTTKKYGDILPATPAQISPGSLPAILSDDDISTADKKVLQSWAHTPVLRRTIMNNRAIDPTTVFKSNPKIDLKETFENDESVQRGQQSPGPTPNPRQREKEAKRYTLQMGYIP</sequence>
<keyword evidence="5" id="KW-0206">Cytoskeleton</keyword>
<dbReference type="Proteomes" id="UP000253472">
    <property type="component" value="Unassembled WGS sequence"/>
</dbReference>
<evidence type="ECO:0000313" key="9">
    <source>
        <dbReference type="EMBL" id="RCK55697.1"/>
    </source>
</evidence>
<keyword evidence="4" id="KW-0963">Cytoplasm</keyword>
<feature type="region of interest" description="Disordered" evidence="7">
    <location>
        <begin position="472"/>
        <end position="492"/>
    </location>
</feature>
<dbReference type="InterPro" id="IPR005635">
    <property type="entry name" value="Inner_centromere_prot_ARK-bd"/>
</dbReference>
<dbReference type="GO" id="GO:0005634">
    <property type="term" value="C:nucleus"/>
    <property type="evidence" value="ECO:0007669"/>
    <property type="project" value="UniProtKB-SubCell"/>
</dbReference>
<feature type="region of interest" description="Disordered" evidence="7">
    <location>
        <begin position="582"/>
        <end position="613"/>
    </location>
</feature>
<feature type="region of interest" description="Disordered" evidence="7">
    <location>
        <begin position="331"/>
        <end position="373"/>
    </location>
</feature>